<dbReference type="RefSeq" id="WP_340364791.1">
    <property type="nucleotide sequence ID" value="NZ_JBBKZV010000009.1"/>
</dbReference>
<name>A0ABU8W142_9BURK</name>
<dbReference type="EMBL" id="JBBKZV010000009">
    <property type="protein sequence ID" value="MEJ8823765.1"/>
    <property type="molecule type" value="Genomic_DNA"/>
</dbReference>
<evidence type="ECO:0000256" key="1">
    <source>
        <dbReference type="SAM" id="MobiDB-lite"/>
    </source>
</evidence>
<gene>
    <name evidence="2" type="ORF">WKW80_17265</name>
</gene>
<accession>A0ABU8W142</accession>
<organism evidence="2 3">
    <name type="scientific">Variovorax humicola</name>
    <dbReference type="NCBI Taxonomy" id="1769758"/>
    <lineage>
        <taxon>Bacteria</taxon>
        <taxon>Pseudomonadati</taxon>
        <taxon>Pseudomonadota</taxon>
        <taxon>Betaproteobacteria</taxon>
        <taxon>Burkholderiales</taxon>
        <taxon>Comamonadaceae</taxon>
        <taxon>Variovorax</taxon>
    </lineage>
</organism>
<evidence type="ECO:0000313" key="3">
    <source>
        <dbReference type="Proteomes" id="UP001363010"/>
    </source>
</evidence>
<dbReference type="InterPro" id="IPR006311">
    <property type="entry name" value="TAT_signal"/>
</dbReference>
<proteinExistence type="predicted"/>
<comment type="caution">
    <text evidence="2">The sequence shown here is derived from an EMBL/GenBank/DDBJ whole genome shotgun (WGS) entry which is preliminary data.</text>
</comment>
<keyword evidence="3" id="KW-1185">Reference proteome</keyword>
<dbReference type="Proteomes" id="UP001363010">
    <property type="component" value="Unassembled WGS sequence"/>
</dbReference>
<sequence>MQDSHSAETSSRASRRRFFAGAATVGAVAAAATLLHRVADAPAQENATEVLPPAPANGGGYSLSEHVKRYYETAST</sequence>
<protein>
    <submittedName>
        <fullName evidence="2">Formate dehydrogenase</fullName>
    </submittedName>
</protein>
<feature type="region of interest" description="Disordered" evidence="1">
    <location>
        <begin position="43"/>
        <end position="63"/>
    </location>
</feature>
<reference evidence="2 3" key="1">
    <citation type="submission" date="2024-03" db="EMBL/GenBank/DDBJ databases">
        <title>Novel species of the genus Variovorax.</title>
        <authorList>
            <person name="Liu Q."/>
            <person name="Xin Y.-H."/>
        </authorList>
    </citation>
    <scope>NUCLEOTIDE SEQUENCE [LARGE SCALE GENOMIC DNA]</scope>
    <source>
        <strain evidence="2 3">KACC 18501</strain>
    </source>
</reference>
<evidence type="ECO:0000313" key="2">
    <source>
        <dbReference type="EMBL" id="MEJ8823765.1"/>
    </source>
</evidence>
<dbReference type="PROSITE" id="PS51318">
    <property type="entry name" value="TAT"/>
    <property type="match status" value="1"/>
</dbReference>